<dbReference type="EMBL" id="JAVRAA010000012">
    <property type="protein sequence ID" value="MDT0339329.1"/>
    <property type="molecule type" value="Genomic_DNA"/>
</dbReference>
<comment type="caution">
    <text evidence="1">The sequence shown here is derived from an EMBL/GenBank/DDBJ whole genome shotgun (WGS) entry which is preliminary data.</text>
</comment>
<dbReference type="Pfam" id="PF06892">
    <property type="entry name" value="Phage_CP76"/>
    <property type="match status" value="1"/>
</dbReference>
<dbReference type="GO" id="GO:0003677">
    <property type="term" value="F:DNA binding"/>
    <property type="evidence" value="ECO:0007669"/>
    <property type="project" value="InterPro"/>
</dbReference>
<accession>A0AAE4GBF4</accession>
<protein>
    <submittedName>
        <fullName evidence="1">Phage regulatory CII family protein</fullName>
    </submittedName>
</protein>
<dbReference type="RefSeq" id="WP_310835961.1">
    <property type="nucleotide sequence ID" value="NZ_JAVLSM010000002.1"/>
</dbReference>
<evidence type="ECO:0000313" key="1">
    <source>
        <dbReference type="EMBL" id="MDT0339329.1"/>
    </source>
</evidence>
<name>A0AAE4GBF4_9BURK</name>
<sequence length="153" mass="17009">MSHKPLFDVQEAFRAIVLEHGVPKLANLMGMPVGSLYNKANSNETNKQKPTLADALLVQVLTKDHRIVEAMAATLGGVFIRLPVDETVSDEALLDVMLELGAKSGEFHQEIKDALEDGRIKPDEHQRIAKRGWSYIRAVMECVSRIEGMVDDK</sequence>
<gene>
    <name evidence="1" type="ORF">RJN63_21015</name>
</gene>
<dbReference type="InterPro" id="IPR009679">
    <property type="entry name" value="Phage_186_CII-like"/>
</dbReference>
<organism evidence="1">
    <name type="scientific">Herbaspirillum huttiense subsp. nephrolepidis</name>
    <dbReference type="NCBI Taxonomy" id="3075126"/>
    <lineage>
        <taxon>Bacteria</taxon>
        <taxon>Pseudomonadati</taxon>
        <taxon>Pseudomonadota</taxon>
        <taxon>Betaproteobacteria</taxon>
        <taxon>Burkholderiales</taxon>
        <taxon>Oxalobacteraceae</taxon>
        <taxon>Herbaspirillum</taxon>
    </lineage>
</organism>
<proteinExistence type="predicted"/>
<dbReference type="AlphaFoldDB" id="A0AAE4GBF4"/>
<reference evidence="1" key="1">
    <citation type="submission" date="2023-02" db="EMBL/GenBank/DDBJ databases">
        <title>Description of Herbaspirillum huttiense subsp. nephrolepsisexaltata and Herbaspirillum huttiense subsp. lycopersicon.</title>
        <authorList>
            <person name="Poudel M."/>
            <person name="Sharma A."/>
            <person name="Goss E."/>
            <person name="Tapia J.H."/>
            <person name="Harmon C.M."/>
            <person name="Jones J.B."/>
        </authorList>
    </citation>
    <scope>NUCLEOTIDE SEQUENCE</scope>
    <source>
        <strain evidence="1">NC40101</strain>
    </source>
</reference>